<proteinExistence type="predicted"/>
<dbReference type="AlphaFoldDB" id="A0A314KXW5"/>
<organism evidence="1 2">
    <name type="scientific">Nicotiana attenuata</name>
    <name type="common">Coyote tobacco</name>
    <dbReference type="NCBI Taxonomy" id="49451"/>
    <lineage>
        <taxon>Eukaryota</taxon>
        <taxon>Viridiplantae</taxon>
        <taxon>Streptophyta</taxon>
        <taxon>Embryophyta</taxon>
        <taxon>Tracheophyta</taxon>
        <taxon>Spermatophyta</taxon>
        <taxon>Magnoliopsida</taxon>
        <taxon>eudicotyledons</taxon>
        <taxon>Gunneridae</taxon>
        <taxon>Pentapetalae</taxon>
        <taxon>asterids</taxon>
        <taxon>lamiids</taxon>
        <taxon>Solanales</taxon>
        <taxon>Solanaceae</taxon>
        <taxon>Nicotianoideae</taxon>
        <taxon>Nicotianeae</taxon>
        <taxon>Nicotiana</taxon>
    </lineage>
</organism>
<dbReference type="Proteomes" id="UP000187609">
    <property type="component" value="Unassembled WGS sequence"/>
</dbReference>
<gene>
    <name evidence="1" type="ORF">A4A49_33316</name>
</gene>
<name>A0A314KXW5_NICAT</name>
<protein>
    <submittedName>
        <fullName evidence="1">Uncharacterized protein</fullName>
    </submittedName>
</protein>
<keyword evidence="2" id="KW-1185">Reference proteome</keyword>
<accession>A0A314KXW5</accession>
<comment type="caution">
    <text evidence="1">The sequence shown here is derived from an EMBL/GenBank/DDBJ whole genome shotgun (WGS) entry which is preliminary data.</text>
</comment>
<sequence>MIQANYLREQILSKTSEIRDGAHFFKLKESNLVRVTIPQLLESTRISSGSSSIETSVLRLIQARLKISQFNLTQIFTQRVQI</sequence>
<reference evidence="1" key="1">
    <citation type="submission" date="2016-11" db="EMBL/GenBank/DDBJ databases">
        <title>The genome of Nicotiana attenuata.</title>
        <authorList>
            <person name="Xu S."/>
            <person name="Brockmoeller T."/>
            <person name="Gaquerel E."/>
            <person name="Navarro A."/>
            <person name="Kuhl H."/>
            <person name="Gase K."/>
            <person name="Ling Z."/>
            <person name="Zhou W."/>
            <person name="Kreitzer C."/>
            <person name="Stanke M."/>
            <person name="Tang H."/>
            <person name="Lyons E."/>
            <person name="Pandey P."/>
            <person name="Pandey S.P."/>
            <person name="Timmermann B."/>
            <person name="Baldwin I.T."/>
        </authorList>
    </citation>
    <scope>NUCLEOTIDE SEQUENCE [LARGE SCALE GENOMIC DNA]</scope>
    <source>
        <strain evidence="1">UT</strain>
    </source>
</reference>
<evidence type="ECO:0000313" key="1">
    <source>
        <dbReference type="EMBL" id="OIT34246.1"/>
    </source>
</evidence>
<evidence type="ECO:0000313" key="2">
    <source>
        <dbReference type="Proteomes" id="UP000187609"/>
    </source>
</evidence>
<dbReference type="EMBL" id="MJEQ01000739">
    <property type="protein sequence ID" value="OIT34246.1"/>
    <property type="molecule type" value="Genomic_DNA"/>
</dbReference>
<dbReference type="Gramene" id="OIT34246">
    <property type="protein sequence ID" value="OIT34246"/>
    <property type="gene ID" value="A4A49_33316"/>
</dbReference>